<evidence type="ECO:0000313" key="2">
    <source>
        <dbReference type="Proteomes" id="UP000290958"/>
    </source>
</evidence>
<dbReference type="AlphaFoldDB" id="A0A4Q1KHL7"/>
<dbReference type="SUPFAM" id="SSF53955">
    <property type="entry name" value="Lysozyme-like"/>
    <property type="match status" value="1"/>
</dbReference>
<dbReference type="RefSeq" id="WP_129404168.1">
    <property type="nucleotide sequence ID" value="NZ_SBKP01000007.1"/>
</dbReference>
<dbReference type="OrthoDB" id="8477976at2"/>
<reference evidence="2" key="1">
    <citation type="submission" date="2019-01" db="EMBL/GenBank/DDBJ databases">
        <title>Cytophagaceae bacterium strain CAR-16.</title>
        <authorList>
            <person name="Chen W.-M."/>
        </authorList>
    </citation>
    <scope>NUCLEOTIDE SEQUENCE [LARGE SCALE GENOMIC DNA]</scope>
    <source>
        <strain evidence="2">CHR27</strain>
    </source>
</reference>
<sequence length="291" mass="29920">MRPELAALSPGERARALLSVARTELDGRLWRAALGEAEGAGASSLAYAPRSDGLEALLQQAVGARPVRHDTTIATSAPTIAIPAALAPANARYGGMLDAASARTGIPAATLSAIIGAEAGRGPDGAWNPHSRNPRSSAAGLGQFLSGTWLGLARQDGTWLNRYARGHGLIDAAGHIAPGAKSALLALRYTPQAAIESVADYARANVSQLRRAGVAVGEGAADVARAAYIGHHLGPGDALRFYKGELSSVRAHALLAAQIGTEKAAHRVAQAGDAARAHRGWLLGYVEKHIG</sequence>
<proteinExistence type="predicted"/>
<dbReference type="EMBL" id="SBKP01000007">
    <property type="protein sequence ID" value="RXR28750.1"/>
    <property type="molecule type" value="Genomic_DNA"/>
</dbReference>
<name>A0A4Q1KHL7_9SPHN</name>
<dbReference type="Gene3D" id="1.10.530.10">
    <property type="match status" value="1"/>
</dbReference>
<dbReference type="Proteomes" id="UP000290958">
    <property type="component" value="Unassembled WGS sequence"/>
</dbReference>
<comment type="caution">
    <text evidence="1">The sequence shown here is derived from an EMBL/GenBank/DDBJ whole genome shotgun (WGS) entry which is preliminary data.</text>
</comment>
<protein>
    <submittedName>
        <fullName evidence="1">Peptidoglycan-binding protein</fullName>
    </submittedName>
</protein>
<evidence type="ECO:0000313" key="1">
    <source>
        <dbReference type="EMBL" id="RXR28750.1"/>
    </source>
</evidence>
<gene>
    <name evidence="1" type="ORF">EQG66_08480</name>
</gene>
<organism evidence="1 2">
    <name type="scientific">Sphingobium fluviale</name>
    <dbReference type="NCBI Taxonomy" id="2506423"/>
    <lineage>
        <taxon>Bacteria</taxon>
        <taxon>Pseudomonadati</taxon>
        <taxon>Pseudomonadota</taxon>
        <taxon>Alphaproteobacteria</taxon>
        <taxon>Sphingomonadales</taxon>
        <taxon>Sphingomonadaceae</taxon>
        <taxon>Sphingobium</taxon>
    </lineage>
</organism>
<dbReference type="InterPro" id="IPR023346">
    <property type="entry name" value="Lysozyme-like_dom_sf"/>
</dbReference>
<accession>A0A4Q1KHL7</accession>
<keyword evidence="2" id="KW-1185">Reference proteome</keyword>